<reference evidence="8 9" key="1">
    <citation type="journal article" date="2019" name="Ecotoxicol. Environ. Saf.">
        <title>Microbial characterization of heavy metal resistant bacterial strains isolated from an electroplating wastewater treatment plant.</title>
        <authorList>
            <person name="Cai X."/>
            <person name="Zheng X."/>
            <person name="Zhang D."/>
            <person name="Iqbal W."/>
            <person name="Liu C."/>
            <person name="Yang B."/>
            <person name="Zhao X."/>
            <person name="Lu X."/>
            <person name="Mao Y."/>
        </authorList>
    </citation>
    <scope>NUCLEOTIDE SEQUENCE [LARGE SCALE GENOMIC DNA]</scope>
    <source>
        <strain evidence="8 9">Ni1-3</strain>
    </source>
</reference>
<dbReference type="RefSeq" id="WP_208661143.1">
    <property type="nucleotide sequence ID" value="NZ_CP031775.2"/>
</dbReference>
<dbReference type="GO" id="GO:0016627">
    <property type="term" value="F:oxidoreductase activity, acting on the CH-CH group of donors"/>
    <property type="evidence" value="ECO:0007669"/>
    <property type="project" value="UniProtKB-ARBA"/>
</dbReference>
<dbReference type="FunFam" id="3.90.700.10:FF:000007">
    <property type="entry name" value="NADH-dependent fumarate reductase"/>
    <property type="match status" value="1"/>
</dbReference>
<evidence type="ECO:0000256" key="3">
    <source>
        <dbReference type="ARBA" id="ARBA00022630"/>
    </source>
</evidence>
<evidence type="ECO:0000313" key="9">
    <source>
        <dbReference type="Proteomes" id="UP000321124"/>
    </source>
</evidence>
<dbReference type="Proteomes" id="UP000321124">
    <property type="component" value="Chromosome"/>
</dbReference>
<dbReference type="EMBL" id="CP031775">
    <property type="protein sequence ID" value="QDZ89279.1"/>
    <property type="molecule type" value="Genomic_DNA"/>
</dbReference>
<feature type="chain" id="PRO_5023157964" evidence="6">
    <location>
        <begin position="30"/>
        <end position="506"/>
    </location>
</feature>
<evidence type="ECO:0000256" key="5">
    <source>
        <dbReference type="ARBA" id="ARBA00023002"/>
    </source>
</evidence>
<name>A0A5B8QT61_9GAMM</name>
<keyword evidence="3 6" id="KW-0285">Flavoprotein</keyword>
<comment type="subcellular location">
    <subcellularLocation>
        <location evidence="2">Cell envelope</location>
    </subcellularLocation>
</comment>
<comment type="cofactor">
    <cofactor evidence="1">
        <name>FAD</name>
        <dbReference type="ChEBI" id="CHEBI:57692"/>
    </cofactor>
</comment>
<evidence type="ECO:0000256" key="2">
    <source>
        <dbReference type="ARBA" id="ARBA00004196"/>
    </source>
</evidence>
<feature type="signal peptide" evidence="6">
    <location>
        <begin position="1"/>
        <end position="29"/>
    </location>
</feature>
<organism evidence="8 9">
    <name type="scientific">Shewanella decolorationis</name>
    <dbReference type="NCBI Taxonomy" id="256839"/>
    <lineage>
        <taxon>Bacteria</taxon>
        <taxon>Pseudomonadati</taxon>
        <taxon>Pseudomonadota</taxon>
        <taxon>Gammaproteobacteria</taxon>
        <taxon>Alteromonadales</taxon>
        <taxon>Shewanellaceae</taxon>
        <taxon>Shewanella</taxon>
    </lineage>
</organism>
<evidence type="ECO:0000256" key="4">
    <source>
        <dbReference type="ARBA" id="ARBA00022827"/>
    </source>
</evidence>
<keyword evidence="5 6" id="KW-0560">Oxidoreductase</keyword>
<dbReference type="SUPFAM" id="SSF56425">
    <property type="entry name" value="Succinate dehydrogenase/fumarate reductase flavoprotein, catalytic domain"/>
    <property type="match status" value="1"/>
</dbReference>
<dbReference type="KEGG" id="sdeo:D0436_01720"/>
<dbReference type="InterPro" id="IPR003953">
    <property type="entry name" value="FAD-dep_OxRdtase_2_FAD-bd"/>
</dbReference>
<dbReference type="Pfam" id="PF00890">
    <property type="entry name" value="FAD_binding_2"/>
    <property type="match status" value="1"/>
</dbReference>
<evidence type="ECO:0000313" key="8">
    <source>
        <dbReference type="EMBL" id="QDZ89279.1"/>
    </source>
</evidence>
<evidence type="ECO:0000256" key="1">
    <source>
        <dbReference type="ARBA" id="ARBA00001974"/>
    </source>
</evidence>
<protein>
    <submittedName>
        <fullName evidence="8">Flavocytochrome c</fullName>
    </submittedName>
</protein>
<evidence type="ECO:0000256" key="6">
    <source>
        <dbReference type="RuleBase" id="RU366062"/>
    </source>
</evidence>
<dbReference type="AlphaFoldDB" id="A0A5B8QT61"/>
<dbReference type="InterPro" id="IPR010960">
    <property type="entry name" value="Flavocytochrome_c"/>
</dbReference>
<sequence length="506" mass="54972">MHDRRSFLKLGAGAAVGGIAAALPSAVSATECASNIKWDETRDVIVVGSGFAGLSSALNAKRQGLGSILVLEKMQVIGGNSAINGGWLAIPKNPIQLAQGINDDSPEELVKDQIISGRGMQNTDMLRQIANRALDAYQLCIDTGVKFRDGFNQQVGGHNKARAIRTLHGVGGDITTKLYEAGKKEGVEYRLQHYVEDFIMDGQEIVGLKVRQNYRFPDLKTGKTIYIKANKAVILAHGGFSRNLVLRELVDPALDKTLDCTNALGATGEVTLTAMAHGAFPVHMSFIQTGHWGSPDEGGFGWSNALLSIGFHKGISVNVLDGKRFMNERADRKTCSDAIMKNRHPDGSPAYPVVFFNHDDHIGAEEVTRAVRDQIAWKVDSLEQLAKQFHIPLAQLKQTVAEYNMQVPQRIDPLFGRMMDTAVELKPPFIVSRIWPKVHYCMGGLKTDLGARVLHSQTLAPMKNLYAVGEATGGTHGGTRLSSTACLECLTMGIIVAETIKSDMQA</sequence>
<dbReference type="GO" id="GO:0010181">
    <property type="term" value="F:FMN binding"/>
    <property type="evidence" value="ECO:0007669"/>
    <property type="project" value="InterPro"/>
</dbReference>
<dbReference type="NCBIfam" id="TIGR01813">
    <property type="entry name" value="flavo_cyto_c"/>
    <property type="match status" value="1"/>
</dbReference>
<proteinExistence type="inferred from homology"/>
<feature type="domain" description="FAD-dependent oxidoreductase 2 FAD-binding" evidence="7">
    <location>
        <begin position="43"/>
        <end position="484"/>
    </location>
</feature>
<gene>
    <name evidence="8" type="ORF">D0436_01720</name>
</gene>
<dbReference type="Gene3D" id="3.50.50.60">
    <property type="entry name" value="FAD/NAD(P)-binding domain"/>
    <property type="match status" value="1"/>
</dbReference>
<comment type="similarity">
    <text evidence="6">Belongs to the FAD-dependent oxidoreductase 2 family. FRD/SDH subfamily.</text>
</comment>
<dbReference type="PANTHER" id="PTHR43400">
    <property type="entry name" value="FUMARATE REDUCTASE"/>
    <property type="match status" value="1"/>
</dbReference>
<dbReference type="PROSITE" id="PS51318">
    <property type="entry name" value="TAT"/>
    <property type="match status" value="1"/>
</dbReference>
<dbReference type="GO" id="GO:0030313">
    <property type="term" value="C:cell envelope"/>
    <property type="evidence" value="ECO:0007669"/>
    <property type="project" value="UniProtKB-SubCell"/>
</dbReference>
<evidence type="ECO:0000259" key="7">
    <source>
        <dbReference type="Pfam" id="PF00890"/>
    </source>
</evidence>
<dbReference type="PANTHER" id="PTHR43400:SF7">
    <property type="entry name" value="FAD-DEPENDENT OXIDOREDUCTASE 2 FAD BINDING DOMAIN-CONTAINING PROTEIN"/>
    <property type="match status" value="1"/>
</dbReference>
<accession>A0A5B8QT61</accession>
<dbReference type="InterPro" id="IPR050315">
    <property type="entry name" value="FAD-oxidoreductase_2"/>
</dbReference>
<keyword evidence="6" id="KW-0732">Signal</keyword>
<dbReference type="SUPFAM" id="SSF51905">
    <property type="entry name" value="FAD/NAD(P)-binding domain"/>
    <property type="match status" value="1"/>
</dbReference>
<dbReference type="InterPro" id="IPR006311">
    <property type="entry name" value="TAT_signal"/>
</dbReference>
<keyword evidence="4 6" id="KW-0274">FAD</keyword>
<dbReference type="Gene3D" id="3.90.700.10">
    <property type="entry name" value="Succinate dehydrogenase/fumarate reductase flavoprotein, catalytic domain"/>
    <property type="match status" value="1"/>
</dbReference>
<dbReference type="InterPro" id="IPR036188">
    <property type="entry name" value="FAD/NAD-bd_sf"/>
</dbReference>
<dbReference type="InterPro" id="IPR027477">
    <property type="entry name" value="Succ_DH/fumarate_Rdtase_cat_sf"/>
</dbReference>